<gene>
    <name evidence="2" type="ORF">MCOR_1743</name>
</gene>
<evidence type="ECO:0000313" key="2">
    <source>
        <dbReference type="EMBL" id="CAC5358521.1"/>
    </source>
</evidence>
<dbReference type="EMBL" id="CACVKT020000359">
    <property type="protein sequence ID" value="CAC5358521.1"/>
    <property type="molecule type" value="Genomic_DNA"/>
</dbReference>
<feature type="domain" description="Integrase core" evidence="1">
    <location>
        <begin position="3"/>
        <end position="99"/>
    </location>
</feature>
<dbReference type="Pfam" id="PF24764">
    <property type="entry name" value="rva_4"/>
    <property type="match status" value="1"/>
</dbReference>
<reference evidence="2 3" key="1">
    <citation type="submission" date="2020-06" db="EMBL/GenBank/DDBJ databases">
        <authorList>
            <person name="Li R."/>
            <person name="Bekaert M."/>
        </authorList>
    </citation>
    <scope>NUCLEOTIDE SEQUENCE [LARGE SCALE GENOMIC DNA]</scope>
    <source>
        <strain evidence="3">wild</strain>
    </source>
</reference>
<dbReference type="AlphaFoldDB" id="A0A6J7ZZ19"/>
<keyword evidence="3" id="KW-1185">Reference proteome</keyword>
<dbReference type="InterPro" id="IPR058913">
    <property type="entry name" value="Integrase_dom_put"/>
</dbReference>
<sequence length="181" mass="21242">MIKERGPNRGSMITGKTCHNQRIERLLRGVFEGVLCYYYFMEEGFLDISDDNKMYALHHVFLPEIDEKLSVWAQAWGKHRIRTAKWSPIRLFTAGMINNPTDFDILDYGTEGNYEDNLNHYDSIQDSRPILNSRAFTVNETCQEELNLHCPNNWTSSYYGIDIYHQAVQIIERNSRLKDLI</sequence>
<evidence type="ECO:0000259" key="1">
    <source>
        <dbReference type="Pfam" id="PF24764"/>
    </source>
</evidence>
<accession>A0A6J7ZZ19</accession>
<evidence type="ECO:0000313" key="3">
    <source>
        <dbReference type="Proteomes" id="UP000507470"/>
    </source>
</evidence>
<dbReference type="OrthoDB" id="6285084at2759"/>
<name>A0A6J7ZZ19_MYTCO</name>
<proteinExistence type="predicted"/>
<organism evidence="2 3">
    <name type="scientific">Mytilus coruscus</name>
    <name type="common">Sea mussel</name>
    <dbReference type="NCBI Taxonomy" id="42192"/>
    <lineage>
        <taxon>Eukaryota</taxon>
        <taxon>Metazoa</taxon>
        <taxon>Spiralia</taxon>
        <taxon>Lophotrochozoa</taxon>
        <taxon>Mollusca</taxon>
        <taxon>Bivalvia</taxon>
        <taxon>Autobranchia</taxon>
        <taxon>Pteriomorphia</taxon>
        <taxon>Mytilida</taxon>
        <taxon>Mytiloidea</taxon>
        <taxon>Mytilidae</taxon>
        <taxon>Mytilinae</taxon>
        <taxon>Mytilus</taxon>
    </lineage>
</organism>
<dbReference type="Proteomes" id="UP000507470">
    <property type="component" value="Unassembled WGS sequence"/>
</dbReference>
<protein>
    <recommendedName>
        <fullName evidence="1">Integrase core domain-containing protein</fullName>
    </recommendedName>
</protein>